<proteinExistence type="predicted"/>
<dbReference type="Proteomes" id="UP000249417">
    <property type="component" value="Unassembled WGS sequence"/>
</dbReference>
<dbReference type="InterPro" id="IPR023399">
    <property type="entry name" value="Baseplate-like_2-layer_sand"/>
</dbReference>
<dbReference type="SUPFAM" id="SSF69279">
    <property type="entry name" value="Phage tail proteins"/>
    <property type="match status" value="2"/>
</dbReference>
<dbReference type="Gene3D" id="2.30.300.10">
    <property type="entry name" value="Baseplate protein-like domain - beta roll fold"/>
    <property type="match status" value="1"/>
</dbReference>
<dbReference type="Pfam" id="PF21929">
    <property type="entry name" value="GpP_4th"/>
    <property type="match status" value="1"/>
</dbReference>
<reference evidence="4 5" key="1">
    <citation type="submission" date="2017-08" db="EMBL/GenBank/DDBJ databases">
        <title>Infants hospitalized years apart are colonized by the same room-sourced microbial strains.</title>
        <authorList>
            <person name="Brooks B."/>
            <person name="Olm M.R."/>
            <person name="Firek B.A."/>
            <person name="Baker R."/>
            <person name="Thomas B.C."/>
            <person name="Morowitz M.J."/>
            <person name="Banfield J.F."/>
        </authorList>
    </citation>
    <scope>NUCLEOTIDE SEQUENCE [LARGE SCALE GENOMIC DNA]</scope>
    <source>
        <strain evidence="4">S2_005_002_R2_29</strain>
    </source>
</reference>
<comment type="caution">
    <text evidence="4">The sequence shown here is derived from an EMBL/GenBank/DDBJ whole genome shotgun (WGS) entry which is preliminary data.</text>
</comment>
<gene>
    <name evidence="4" type="ORF">DI551_09230</name>
</gene>
<evidence type="ECO:0008006" key="6">
    <source>
        <dbReference type="Google" id="ProtNLM"/>
    </source>
</evidence>
<evidence type="ECO:0000313" key="5">
    <source>
        <dbReference type="Proteomes" id="UP000249417"/>
    </source>
</evidence>
<dbReference type="InterPro" id="IPR053981">
    <property type="entry name" value="Gp44/GpP-like_2nd"/>
</dbReference>
<dbReference type="AlphaFoldDB" id="A0A2W5PQW1"/>
<evidence type="ECO:0000259" key="3">
    <source>
        <dbReference type="Pfam" id="PF22255"/>
    </source>
</evidence>
<evidence type="ECO:0000259" key="2">
    <source>
        <dbReference type="Pfam" id="PF21929"/>
    </source>
</evidence>
<sequence length="352" mass="38623">MPDFSLVIDGSEYSGWESMSLRRSMERMAGEFSLTLSLLPNQPYIEGKLVSGNICEVKVNQQTALRGYIDEIEHSYDDKNAAVTVSGRDAVGDLIDCAATVDGPFEYNNQKLESILGKILAPYKIPVKFLAPTGSAFKRIAIQPGENAFDLIERCCRYRKLLPISDGLGGLLIMSPKQAVRSGGVLVYGQNILSGSLNISAKDRHSLYVVKGQSEGSEEVDAENSSTVEGRAADPLVKRYRPKVITGENQGYELSLKDRAEWEASFARARGIRANYKVQGWNCDEQGTLWQICSIVNVNDAPRTLKRDMMIVGVSFSRGDLGTVTDLELALPEAYDLPAEKEPENDDVVGGI</sequence>
<feature type="domain" description="Baseplate hub protein gp44/GpP-like second" evidence="3">
    <location>
        <begin position="92"/>
        <end position="173"/>
    </location>
</feature>
<dbReference type="InterPro" id="IPR049354">
    <property type="entry name" value="GpP-like_N"/>
</dbReference>
<evidence type="ECO:0000313" key="4">
    <source>
        <dbReference type="EMBL" id="PZQ44873.1"/>
    </source>
</evidence>
<dbReference type="Pfam" id="PF21683">
    <property type="entry name" value="GpP-like_1st"/>
    <property type="match status" value="1"/>
</dbReference>
<dbReference type="InterPro" id="IPR053982">
    <property type="entry name" value="Gp44/GpP-like_C"/>
</dbReference>
<dbReference type="InterPro" id="IPR026276">
    <property type="entry name" value="Baseplate_GpP"/>
</dbReference>
<accession>A0A2W5PQW1</accession>
<feature type="domain" description="Baseplate hub protein gp44/GpP-like C-terminal" evidence="2">
    <location>
        <begin position="257"/>
        <end position="337"/>
    </location>
</feature>
<name>A0A2W5PQW1_9BACT</name>
<dbReference type="Pfam" id="PF22255">
    <property type="entry name" value="Gp44-like_2nd"/>
    <property type="match status" value="1"/>
</dbReference>
<dbReference type="EMBL" id="QFQB01000074">
    <property type="protein sequence ID" value="PZQ44873.1"/>
    <property type="molecule type" value="Genomic_DNA"/>
</dbReference>
<organism evidence="4 5">
    <name type="scientific">Micavibrio aeruginosavorus</name>
    <dbReference type="NCBI Taxonomy" id="349221"/>
    <lineage>
        <taxon>Bacteria</taxon>
        <taxon>Pseudomonadati</taxon>
        <taxon>Bdellovibrionota</taxon>
        <taxon>Bdellovibrionia</taxon>
        <taxon>Bdellovibrionales</taxon>
        <taxon>Pseudobdellovibrionaceae</taxon>
        <taxon>Micavibrio</taxon>
    </lineage>
</organism>
<evidence type="ECO:0000259" key="1">
    <source>
        <dbReference type="Pfam" id="PF21683"/>
    </source>
</evidence>
<protein>
    <recommendedName>
        <fullName evidence="6">Phage tail protein</fullName>
    </recommendedName>
</protein>
<dbReference type="Gene3D" id="3.55.50.10">
    <property type="entry name" value="Baseplate protein-like domains"/>
    <property type="match status" value="1"/>
</dbReference>
<dbReference type="PIRSF" id="PIRSF004440">
    <property type="entry name" value="GpP"/>
    <property type="match status" value="1"/>
</dbReference>
<dbReference type="Gene3D" id="3.30.1920.10">
    <property type="entry name" value="Baseplate protein-like domains - 2 layer sandwich fold"/>
    <property type="match status" value="1"/>
</dbReference>
<feature type="domain" description="Baseplate hub protein gp44-like N-terminal" evidence="1">
    <location>
        <begin position="5"/>
        <end position="89"/>
    </location>
</feature>